<dbReference type="PANTHER" id="PTHR30372">
    <property type="entry name" value="LIPID-A-DISACCHARIDE SYNTHASE"/>
    <property type="match status" value="1"/>
</dbReference>
<keyword evidence="12" id="KW-1185">Reference proteome</keyword>
<organism evidence="11 12">
    <name type="scientific">Salegentibacter mishustinae</name>
    <dbReference type="NCBI Taxonomy" id="270918"/>
    <lineage>
        <taxon>Bacteria</taxon>
        <taxon>Pseudomonadati</taxon>
        <taxon>Bacteroidota</taxon>
        <taxon>Flavobacteriia</taxon>
        <taxon>Flavobacteriales</taxon>
        <taxon>Flavobacteriaceae</taxon>
        <taxon>Salegentibacter</taxon>
    </lineage>
</organism>
<dbReference type="Pfam" id="PF02684">
    <property type="entry name" value="LpxB"/>
    <property type="match status" value="1"/>
</dbReference>
<dbReference type="STRING" id="270918.APR42_09685"/>
<comment type="function">
    <text evidence="1">Condensation of UDP-2,3-diacylglucosamine and 2,3-diacylglucosamine-1-phosphate to form lipid A disaccharide, a precursor of lipid A, a phosphorylated glycolipid that anchors the lipopolysaccharide to the outer membrane of the cell.</text>
</comment>
<gene>
    <name evidence="11" type="ORF">APR42_09685</name>
</gene>
<evidence type="ECO:0000256" key="9">
    <source>
        <dbReference type="ARBA" id="ARBA00048975"/>
    </source>
</evidence>
<comment type="caution">
    <text evidence="11">The sequence shown here is derived from an EMBL/GenBank/DDBJ whole genome shotgun (WGS) entry which is preliminary data.</text>
</comment>
<evidence type="ECO:0000313" key="11">
    <source>
        <dbReference type="EMBL" id="KRG28004.1"/>
    </source>
</evidence>
<keyword evidence="4" id="KW-0444">Lipid biosynthesis</keyword>
<sequence>MKYYIIAGEASGDLHASNLMRALKENDSQAEFRFWGGDLMQEQGGQLVKHYRELAFMGFVEVLFNLKTILKNISFCKEDISAFNPDAIIFVDYPGFNLRIAKWAREQGYQTHYYISPQIWAWKENRINAIKRDIDHMYVILPFEKEFYEEKHNFPVHFVGHPLIDAIGQKKLPNVPILKKEYDLDERPIIAVLPGSRKQEISKMLEVMLSITPDFPGYQFVIAGAPSQDAEFYAPFIKQKNIKLIMNKTYDVLSLAHAAMVTSGTATLETALFKIPEVVCYKGSYVSYQIARRIVNLDYISLVNLIMNREVVKELIQNDFNTKTLKKEFKKILEHEHRTKIFKDYFELEQKLGGKGASEKTAKLIVKSIQKPGVKARRN</sequence>
<evidence type="ECO:0000313" key="12">
    <source>
        <dbReference type="Proteomes" id="UP000051643"/>
    </source>
</evidence>
<evidence type="ECO:0000256" key="7">
    <source>
        <dbReference type="ARBA" id="ARBA00022679"/>
    </source>
</evidence>
<dbReference type="SUPFAM" id="SSF53756">
    <property type="entry name" value="UDP-Glycosyltransferase/glycogen phosphorylase"/>
    <property type="match status" value="1"/>
</dbReference>
<evidence type="ECO:0000256" key="3">
    <source>
        <dbReference type="ARBA" id="ARBA00020902"/>
    </source>
</evidence>
<dbReference type="EMBL" id="LKTP01000034">
    <property type="protein sequence ID" value="KRG28004.1"/>
    <property type="molecule type" value="Genomic_DNA"/>
</dbReference>
<evidence type="ECO:0000256" key="10">
    <source>
        <dbReference type="NCBIfam" id="TIGR00215"/>
    </source>
</evidence>
<dbReference type="GO" id="GO:0016020">
    <property type="term" value="C:membrane"/>
    <property type="evidence" value="ECO:0007669"/>
    <property type="project" value="GOC"/>
</dbReference>
<proteinExistence type="predicted"/>
<evidence type="ECO:0000256" key="4">
    <source>
        <dbReference type="ARBA" id="ARBA00022516"/>
    </source>
</evidence>
<dbReference type="OrthoDB" id="9801642at2"/>
<dbReference type="PANTHER" id="PTHR30372:SF4">
    <property type="entry name" value="LIPID-A-DISACCHARIDE SYNTHASE, MITOCHONDRIAL-RELATED"/>
    <property type="match status" value="1"/>
</dbReference>
<dbReference type="RefSeq" id="WP_057482677.1">
    <property type="nucleotide sequence ID" value="NZ_BMWR01000004.1"/>
</dbReference>
<evidence type="ECO:0000256" key="5">
    <source>
        <dbReference type="ARBA" id="ARBA00022556"/>
    </source>
</evidence>
<evidence type="ECO:0000256" key="1">
    <source>
        <dbReference type="ARBA" id="ARBA00002056"/>
    </source>
</evidence>
<keyword evidence="5" id="KW-0441">Lipid A biosynthesis</keyword>
<protein>
    <recommendedName>
        <fullName evidence="3 10">Lipid-A-disaccharide synthase</fullName>
        <ecNumber evidence="2 10">2.4.1.182</ecNumber>
    </recommendedName>
</protein>
<name>A0A0Q9ZG65_9FLAO</name>
<dbReference type="AlphaFoldDB" id="A0A0Q9ZG65"/>
<keyword evidence="8" id="KW-0443">Lipid metabolism</keyword>
<dbReference type="NCBIfam" id="TIGR00215">
    <property type="entry name" value="lpxB"/>
    <property type="match status" value="1"/>
</dbReference>
<dbReference type="GO" id="GO:0009245">
    <property type="term" value="P:lipid A biosynthetic process"/>
    <property type="evidence" value="ECO:0007669"/>
    <property type="project" value="UniProtKB-UniRule"/>
</dbReference>
<keyword evidence="7" id="KW-0808">Transferase</keyword>
<reference evidence="11" key="1">
    <citation type="submission" date="2015-10" db="EMBL/GenBank/DDBJ databases">
        <title>Draft genome sequence of Salegentibacter mishustinae KCTC 12263.</title>
        <authorList>
            <person name="Lin W."/>
            <person name="Zheng Q."/>
        </authorList>
    </citation>
    <scope>NUCLEOTIDE SEQUENCE [LARGE SCALE GENOMIC DNA]</scope>
    <source>
        <strain evidence="11">KCTC 12263</strain>
    </source>
</reference>
<accession>A0A0Q9ZG65</accession>
<keyword evidence="6" id="KW-0328">Glycosyltransferase</keyword>
<evidence type="ECO:0000256" key="2">
    <source>
        <dbReference type="ARBA" id="ARBA00012687"/>
    </source>
</evidence>
<comment type="catalytic activity">
    <reaction evidence="9">
        <text>a lipid X + a UDP-2-N,3-O-bis[(3R)-3-hydroxyacyl]-alpha-D-glucosamine = a lipid A disaccharide + UDP + H(+)</text>
        <dbReference type="Rhea" id="RHEA:67828"/>
        <dbReference type="ChEBI" id="CHEBI:15378"/>
        <dbReference type="ChEBI" id="CHEBI:58223"/>
        <dbReference type="ChEBI" id="CHEBI:137748"/>
        <dbReference type="ChEBI" id="CHEBI:176338"/>
        <dbReference type="ChEBI" id="CHEBI:176343"/>
        <dbReference type="EC" id="2.4.1.182"/>
    </reaction>
</comment>
<evidence type="ECO:0000256" key="8">
    <source>
        <dbReference type="ARBA" id="ARBA00023098"/>
    </source>
</evidence>
<dbReference type="EC" id="2.4.1.182" evidence="2 10"/>
<dbReference type="GO" id="GO:0008915">
    <property type="term" value="F:lipid-A-disaccharide synthase activity"/>
    <property type="evidence" value="ECO:0007669"/>
    <property type="project" value="UniProtKB-UniRule"/>
</dbReference>
<dbReference type="GO" id="GO:0005543">
    <property type="term" value="F:phospholipid binding"/>
    <property type="evidence" value="ECO:0007669"/>
    <property type="project" value="TreeGrafter"/>
</dbReference>
<dbReference type="Proteomes" id="UP000051643">
    <property type="component" value="Unassembled WGS sequence"/>
</dbReference>
<evidence type="ECO:0000256" key="6">
    <source>
        <dbReference type="ARBA" id="ARBA00022676"/>
    </source>
</evidence>
<dbReference type="InterPro" id="IPR003835">
    <property type="entry name" value="Glyco_trans_19"/>
</dbReference>